<comment type="caution">
    <text evidence="1">The sequence shown here is derived from an EMBL/GenBank/DDBJ whole genome shotgun (WGS) entry which is preliminary data.</text>
</comment>
<organism evidence="1 2">
    <name type="scientific">Puccinia coronata f. sp. avenae</name>
    <dbReference type="NCBI Taxonomy" id="200324"/>
    <lineage>
        <taxon>Eukaryota</taxon>
        <taxon>Fungi</taxon>
        <taxon>Dikarya</taxon>
        <taxon>Basidiomycota</taxon>
        <taxon>Pucciniomycotina</taxon>
        <taxon>Pucciniomycetes</taxon>
        <taxon>Pucciniales</taxon>
        <taxon>Pucciniaceae</taxon>
        <taxon>Puccinia</taxon>
    </lineage>
</organism>
<sequence length="118" mass="13820">MHFRKAGSGLFVFPQRTARPVFCASGFCVDQQQKTLKQNSARIGTHRLPSYDQHQISYTEGWYVKKLEYSSHRQAKNRRKQIIKFQESIHAVCFIGFLFFEAQSTSPFTHREVFDLQS</sequence>
<dbReference type="Proteomes" id="UP000235388">
    <property type="component" value="Unassembled WGS sequence"/>
</dbReference>
<name>A0A2N5UU02_9BASI</name>
<dbReference type="EMBL" id="PGCJ01000171">
    <property type="protein sequence ID" value="PLW41245.1"/>
    <property type="molecule type" value="Genomic_DNA"/>
</dbReference>
<dbReference type="AlphaFoldDB" id="A0A2N5UU02"/>
<evidence type="ECO:0000313" key="1">
    <source>
        <dbReference type="EMBL" id="PLW41245.1"/>
    </source>
</evidence>
<keyword evidence="2" id="KW-1185">Reference proteome</keyword>
<accession>A0A2N5UU02</accession>
<proteinExistence type="predicted"/>
<gene>
    <name evidence="1" type="ORF">PCANC_06796</name>
</gene>
<reference evidence="1 2" key="1">
    <citation type="submission" date="2017-11" db="EMBL/GenBank/DDBJ databases">
        <title>De novo assembly and phasing of dikaryotic genomes from two isolates of Puccinia coronata f. sp. avenae, the causal agent of oat crown rust.</title>
        <authorList>
            <person name="Miller M.E."/>
            <person name="Zhang Y."/>
            <person name="Omidvar V."/>
            <person name="Sperschneider J."/>
            <person name="Schwessinger B."/>
            <person name="Raley C."/>
            <person name="Palmer J.M."/>
            <person name="Garnica D."/>
            <person name="Upadhyaya N."/>
            <person name="Rathjen J."/>
            <person name="Taylor J.M."/>
            <person name="Park R.F."/>
            <person name="Dodds P.N."/>
            <person name="Hirsch C.D."/>
            <person name="Kianian S.F."/>
            <person name="Figueroa M."/>
        </authorList>
    </citation>
    <scope>NUCLEOTIDE SEQUENCE [LARGE SCALE GENOMIC DNA]</scope>
    <source>
        <strain evidence="1">12NC29</strain>
    </source>
</reference>
<protein>
    <submittedName>
        <fullName evidence="1">Uncharacterized protein</fullName>
    </submittedName>
</protein>
<evidence type="ECO:0000313" key="2">
    <source>
        <dbReference type="Proteomes" id="UP000235388"/>
    </source>
</evidence>